<evidence type="ECO:0000313" key="1">
    <source>
        <dbReference type="EMBL" id="VAX02181.1"/>
    </source>
</evidence>
<dbReference type="GO" id="GO:0008168">
    <property type="term" value="F:methyltransferase activity"/>
    <property type="evidence" value="ECO:0007669"/>
    <property type="project" value="InterPro"/>
</dbReference>
<evidence type="ECO:0008006" key="2">
    <source>
        <dbReference type="Google" id="ProtNLM"/>
    </source>
</evidence>
<dbReference type="Gene3D" id="3.40.50.150">
    <property type="entry name" value="Vaccinia Virus protein VP39"/>
    <property type="match status" value="1"/>
</dbReference>
<dbReference type="PANTHER" id="PTHR43591:SF110">
    <property type="entry name" value="RHODANESE DOMAIN-CONTAINING PROTEIN"/>
    <property type="match status" value="1"/>
</dbReference>
<reference evidence="1" key="1">
    <citation type="submission" date="2018-06" db="EMBL/GenBank/DDBJ databases">
        <authorList>
            <person name="Zhirakovskaya E."/>
        </authorList>
    </citation>
    <scope>NUCLEOTIDE SEQUENCE</scope>
</reference>
<dbReference type="InterPro" id="IPR029063">
    <property type="entry name" value="SAM-dependent_MTases_sf"/>
</dbReference>
<dbReference type="SUPFAM" id="SSF53335">
    <property type="entry name" value="S-adenosyl-L-methionine-dependent methyltransferases"/>
    <property type="match status" value="1"/>
</dbReference>
<organism evidence="1">
    <name type="scientific">hydrothermal vent metagenome</name>
    <dbReference type="NCBI Taxonomy" id="652676"/>
    <lineage>
        <taxon>unclassified sequences</taxon>
        <taxon>metagenomes</taxon>
        <taxon>ecological metagenomes</taxon>
    </lineage>
</organism>
<proteinExistence type="predicted"/>
<dbReference type="AlphaFoldDB" id="A0A3B1AKE2"/>
<dbReference type="Pfam" id="PF01209">
    <property type="entry name" value="Ubie_methyltran"/>
    <property type="match status" value="1"/>
</dbReference>
<dbReference type="InterPro" id="IPR004033">
    <property type="entry name" value="UbiE/COQ5_MeTrFase"/>
</dbReference>
<sequence>MTNDTITKVTALFDLVADIYENPSTRFFSFCGDQAAQQLRAAPGQKVLDIAAGTGCSSIAIAQTVQANNGRVTCIDLSEAMLKKAQQNIDRAGLKNVDYHIMDGQNLDFKSKYFDHVNCSYGIFFMPDMNAALQSWFRVLKPGGSILFTSFSEKAFEPLTSLFLELLLDFDISMPETKWQMLKKYQDCKSLLENNGFESIEIIDKQLGYHLNDFNDWWEVLWSTGYRGLLEQLSDVDLAKFRIKHSLQIEKLRTKDGIWMDVETHFSTAKRPID</sequence>
<name>A0A3B1AKE2_9ZZZZ</name>
<dbReference type="PANTHER" id="PTHR43591">
    <property type="entry name" value="METHYLTRANSFERASE"/>
    <property type="match status" value="1"/>
</dbReference>
<dbReference type="EMBL" id="UOFS01000054">
    <property type="protein sequence ID" value="VAX02181.1"/>
    <property type="molecule type" value="Genomic_DNA"/>
</dbReference>
<dbReference type="CDD" id="cd02440">
    <property type="entry name" value="AdoMet_MTases"/>
    <property type="match status" value="1"/>
</dbReference>
<gene>
    <name evidence="1" type="ORF">MNBD_GAMMA22-441</name>
</gene>
<accession>A0A3B1AKE2</accession>
<dbReference type="PROSITE" id="PS51608">
    <property type="entry name" value="SAM_MT_UBIE"/>
    <property type="match status" value="1"/>
</dbReference>
<protein>
    <recommendedName>
        <fullName evidence="2">Methyltransferase domain-containing protein</fullName>
    </recommendedName>
</protein>